<evidence type="ECO:0000256" key="2">
    <source>
        <dbReference type="ARBA" id="ARBA00005658"/>
    </source>
</evidence>
<feature type="transmembrane region" description="Helical" evidence="8">
    <location>
        <begin position="93"/>
        <end position="112"/>
    </location>
</feature>
<gene>
    <name evidence="9" type="primary">opuD</name>
    <name evidence="9" type="ORF">OXPF_24880</name>
</gene>
<accession>A0A0P8W8J0</accession>
<feature type="transmembrane region" description="Helical" evidence="8">
    <location>
        <begin position="255"/>
        <end position="272"/>
    </location>
</feature>
<keyword evidence="4" id="KW-1003">Cell membrane</keyword>
<dbReference type="OrthoDB" id="9775735at2"/>
<dbReference type="Proteomes" id="UP000050326">
    <property type="component" value="Unassembled WGS sequence"/>
</dbReference>
<evidence type="ECO:0000313" key="10">
    <source>
        <dbReference type="Proteomes" id="UP000050326"/>
    </source>
</evidence>
<organism evidence="9 10">
    <name type="scientific">Oxobacter pfennigii</name>
    <dbReference type="NCBI Taxonomy" id="36849"/>
    <lineage>
        <taxon>Bacteria</taxon>
        <taxon>Bacillati</taxon>
        <taxon>Bacillota</taxon>
        <taxon>Clostridia</taxon>
        <taxon>Eubacteriales</taxon>
        <taxon>Clostridiaceae</taxon>
        <taxon>Oxobacter</taxon>
    </lineage>
</organism>
<dbReference type="InterPro" id="IPR000060">
    <property type="entry name" value="BCCT_transptr"/>
</dbReference>
<feature type="transmembrane region" description="Helical" evidence="8">
    <location>
        <begin position="144"/>
        <end position="162"/>
    </location>
</feature>
<dbReference type="STRING" id="36849.OXPF_24880"/>
<feature type="transmembrane region" description="Helical" evidence="8">
    <location>
        <begin position="12"/>
        <end position="33"/>
    </location>
</feature>
<evidence type="ECO:0000256" key="1">
    <source>
        <dbReference type="ARBA" id="ARBA00004651"/>
    </source>
</evidence>
<proteinExistence type="inferred from homology"/>
<keyword evidence="3" id="KW-0813">Transport</keyword>
<reference evidence="9 10" key="1">
    <citation type="submission" date="2015-09" db="EMBL/GenBank/DDBJ databases">
        <title>Genome sequence of Oxobacter pfennigii DSM 3222.</title>
        <authorList>
            <person name="Poehlein A."/>
            <person name="Bengelsdorf F.R."/>
            <person name="Schiel-Bengelsdorf B."/>
            <person name="Duerre P."/>
            <person name="Daniel R."/>
        </authorList>
    </citation>
    <scope>NUCLEOTIDE SEQUENCE [LARGE SCALE GENOMIC DNA]</scope>
    <source>
        <strain evidence="9 10">DSM 3222</strain>
    </source>
</reference>
<feature type="transmembrane region" description="Helical" evidence="8">
    <location>
        <begin position="410"/>
        <end position="439"/>
    </location>
</feature>
<dbReference type="PANTHER" id="PTHR30047">
    <property type="entry name" value="HIGH-AFFINITY CHOLINE TRANSPORT PROTEIN-RELATED"/>
    <property type="match status" value="1"/>
</dbReference>
<feature type="transmembrane region" description="Helical" evidence="8">
    <location>
        <begin position="451"/>
        <end position="470"/>
    </location>
</feature>
<evidence type="ECO:0000256" key="6">
    <source>
        <dbReference type="ARBA" id="ARBA00022989"/>
    </source>
</evidence>
<name>A0A0P8W8J0_9CLOT</name>
<feature type="transmembrane region" description="Helical" evidence="8">
    <location>
        <begin position="482"/>
        <end position="500"/>
    </location>
</feature>
<comment type="caution">
    <text evidence="9">The sequence shown here is derived from an EMBL/GenBank/DDBJ whole genome shotgun (WGS) entry which is preliminary data.</text>
</comment>
<keyword evidence="5 8" id="KW-0812">Transmembrane</keyword>
<keyword evidence="7 8" id="KW-0472">Membrane</keyword>
<dbReference type="EMBL" id="LKET01000032">
    <property type="protein sequence ID" value="KPU44318.1"/>
    <property type="molecule type" value="Genomic_DNA"/>
</dbReference>
<evidence type="ECO:0000256" key="5">
    <source>
        <dbReference type="ARBA" id="ARBA00022692"/>
    </source>
</evidence>
<dbReference type="Pfam" id="PF02028">
    <property type="entry name" value="BCCT"/>
    <property type="match status" value="1"/>
</dbReference>
<dbReference type="InterPro" id="IPR038377">
    <property type="entry name" value="Na/Glc_symporter_sf"/>
</dbReference>
<evidence type="ECO:0000256" key="7">
    <source>
        <dbReference type="ARBA" id="ARBA00023136"/>
    </source>
</evidence>
<protein>
    <submittedName>
        <fullName evidence="9">Glycine betaine transporter OpuD</fullName>
    </submittedName>
</protein>
<dbReference type="Gene3D" id="1.20.1730.10">
    <property type="entry name" value="Sodium/glucose cotransporter"/>
    <property type="match status" value="1"/>
</dbReference>
<dbReference type="GO" id="GO:0005886">
    <property type="term" value="C:plasma membrane"/>
    <property type="evidence" value="ECO:0007669"/>
    <property type="project" value="UniProtKB-SubCell"/>
</dbReference>
<feature type="transmembrane region" description="Helical" evidence="8">
    <location>
        <begin position="220"/>
        <end position="243"/>
    </location>
</feature>
<dbReference type="AlphaFoldDB" id="A0A0P8W8J0"/>
<sequence>MKNKNSILSQLDWPLIILPLIVVVALCAVFMVSPEGSTQVMDSIRGFLSNELGFFYILSGLGILLITLYVAFSSYGKIRLGNLDKPQYTDFQWATMIFTGVFAADIVFYSFIEWALYAAEPRIEQLGGIQDWAATYPLFHWGPIPWAFYVVLAVAFGFSIHVRGRSKQKFSEACRPLLGNSVDKAPGKIIDLIAIIALIAGTATTFSLATPLLASALSRVFGFEASTALTVVVLGIIAAVYTISVLSGMEGIIKSASICTVLFLGMLAYFLFVGGQTRYIIETGITSIGNLMQNFIGLSTWMDPLRESGDGTFGFVQNWTIFYWAYWMAWCVATPFFIGMISKGRTIKNVILGTYGYGIMGTFLSFIIFGNYGLSQQLAGKVDIIGMVQDGMDINQGIIQIFETLPMTEILLIILFVMMVLFYSTTFDSLTLVISAYSYKNLPPGEEAARPVRAFWAIMFIIFPIGLIFAENSINSLQSVSIIAAFPIGIVFYLIIASFFKDAKKYLEEQKNI</sequence>
<evidence type="ECO:0000256" key="4">
    <source>
        <dbReference type="ARBA" id="ARBA00022475"/>
    </source>
</evidence>
<comment type="similarity">
    <text evidence="2">Belongs to the BCCT transporter (TC 2.A.15) family.</text>
</comment>
<feature type="transmembrane region" description="Helical" evidence="8">
    <location>
        <begin position="192"/>
        <end position="214"/>
    </location>
</feature>
<dbReference type="PANTHER" id="PTHR30047:SF7">
    <property type="entry name" value="HIGH-AFFINITY CHOLINE TRANSPORT PROTEIN"/>
    <property type="match status" value="1"/>
</dbReference>
<dbReference type="RefSeq" id="WP_054875501.1">
    <property type="nucleotide sequence ID" value="NZ_LKET01000032.1"/>
</dbReference>
<dbReference type="GO" id="GO:0022857">
    <property type="term" value="F:transmembrane transporter activity"/>
    <property type="evidence" value="ECO:0007669"/>
    <property type="project" value="InterPro"/>
</dbReference>
<feature type="transmembrane region" description="Helical" evidence="8">
    <location>
        <begin position="350"/>
        <end position="369"/>
    </location>
</feature>
<feature type="transmembrane region" description="Helical" evidence="8">
    <location>
        <begin position="321"/>
        <end position="338"/>
    </location>
</feature>
<keyword evidence="6 8" id="KW-1133">Transmembrane helix</keyword>
<evidence type="ECO:0000256" key="3">
    <source>
        <dbReference type="ARBA" id="ARBA00022448"/>
    </source>
</evidence>
<evidence type="ECO:0000313" key="9">
    <source>
        <dbReference type="EMBL" id="KPU44318.1"/>
    </source>
</evidence>
<feature type="transmembrane region" description="Helical" evidence="8">
    <location>
        <begin position="53"/>
        <end position="72"/>
    </location>
</feature>
<evidence type="ECO:0000256" key="8">
    <source>
        <dbReference type="SAM" id="Phobius"/>
    </source>
</evidence>
<keyword evidence="10" id="KW-1185">Reference proteome</keyword>
<comment type="subcellular location">
    <subcellularLocation>
        <location evidence="1">Cell membrane</location>
        <topology evidence="1">Multi-pass membrane protein</topology>
    </subcellularLocation>
</comment>